<evidence type="ECO:0000313" key="4">
    <source>
        <dbReference type="EMBL" id="MBK3517802.1"/>
    </source>
</evidence>
<keyword evidence="2" id="KW-0812">Transmembrane</keyword>
<dbReference type="PANTHER" id="PTHR47245:SF2">
    <property type="entry name" value="PEPTIDYL-PROLYL CIS-TRANS ISOMERASE HP_0175-RELATED"/>
    <property type="match status" value="1"/>
</dbReference>
<evidence type="ECO:0000256" key="2">
    <source>
        <dbReference type="SAM" id="Phobius"/>
    </source>
</evidence>
<dbReference type="InterPro" id="IPR050245">
    <property type="entry name" value="PrsA_foldase"/>
</dbReference>
<proteinExistence type="predicted"/>
<accession>A0ABS1HJE6</accession>
<protein>
    <submittedName>
        <fullName evidence="4">Peptidyl-prolyl cis-trans isomerase</fullName>
    </submittedName>
</protein>
<evidence type="ECO:0000259" key="3">
    <source>
        <dbReference type="PROSITE" id="PS50198"/>
    </source>
</evidence>
<organism evidence="4 5">
    <name type="scientific">Carboxylicivirga marina</name>
    <dbReference type="NCBI Taxonomy" id="2800988"/>
    <lineage>
        <taxon>Bacteria</taxon>
        <taxon>Pseudomonadati</taxon>
        <taxon>Bacteroidota</taxon>
        <taxon>Bacteroidia</taxon>
        <taxon>Marinilabiliales</taxon>
        <taxon>Marinilabiliaceae</taxon>
        <taxon>Carboxylicivirga</taxon>
    </lineage>
</organism>
<gene>
    <name evidence="4" type="ORF">JIV24_10705</name>
</gene>
<evidence type="ECO:0000313" key="5">
    <source>
        <dbReference type="Proteomes" id="UP000605676"/>
    </source>
</evidence>
<reference evidence="4 5" key="1">
    <citation type="submission" date="2021-01" db="EMBL/GenBank/DDBJ databases">
        <title>Carboxyliciviraga sp.nov., isolated from coastal sediments.</title>
        <authorList>
            <person name="Lu D."/>
            <person name="Zhang T."/>
        </authorList>
    </citation>
    <scope>NUCLEOTIDE SEQUENCE [LARGE SCALE GENOMIC DNA]</scope>
    <source>
        <strain evidence="4 5">N1Y132</strain>
    </source>
</reference>
<comment type="caution">
    <text evidence="4">The sequence shown here is derived from an EMBL/GenBank/DDBJ whole genome shotgun (WGS) entry which is preliminary data.</text>
</comment>
<feature type="domain" description="PpiC" evidence="3">
    <location>
        <begin position="196"/>
        <end position="226"/>
    </location>
</feature>
<dbReference type="PROSITE" id="PS50198">
    <property type="entry name" value="PPIC_PPIASE_2"/>
    <property type="match status" value="1"/>
</dbReference>
<dbReference type="SUPFAM" id="SSF54534">
    <property type="entry name" value="FKBP-like"/>
    <property type="match status" value="1"/>
</dbReference>
<name>A0ABS1HJE6_9BACT</name>
<keyword evidence="1 4" id="KW-0413">Isomerase</keyword>
<dbReference type="Proteomes" id="UP000605676">
    <property type="component" value="Unassembled WGS sequence"/>
</dbReference>
<dbReference type="GO" id="GO:0016853">
    <property type="term" value="F:isomerase activity"/>
    <property type="evidence" value="ECO:0007669"/>
    <property type="project" value="UniProtKB-KW"/>
</dbReference>
<keyword evidence="2" id="KW-0472">Membrane</keyword>
<dbReference type="InterPro" id="IPR000297">
    <property type="entry name" value="PPIase_PpiC"/>
</dbReference>
<keyword evidence="1" id="KW-0697">Rotamase</keyword>
<dbReference type="Pfam" id="PF13145">
    <property type="entry name" value="Rotamase_2"/>
    <property type="match status" value="1"/>
</dbReference>
<sequence>MNYVRRILKHPLFIFIICGTALYFIYEAVGQFVENTNKKVVVTNAQIDLLREDYLRTWNRYPTEEEMQNQIYGHVMDEIFYKEAVNMGLDKSDVAVKKRLRQLMEMMLDDYSTVYATEQQLRDYLTANPDKFRDDSRITFSQLYFDKDDKETAIEVLEKLKKGAGIEQHQKYSLMMLPIDFASETMTNVARKTGREFADQVFKLKEQEWVGPVASVYGWHLVRIEKIQKGEVPDLNEVWDIVEREWTAKQKALKKKEEYALMRKQYKVVFEDSKITPRDDS</sequence>
<dbReference type="EMBL" id="JAENRR010000022">
    <property type="protein sequence ID" value="MBK3517802.1"/>
    <property type="molecule type" value="Genomic_DNA"/>
</dbReference>
<dbReference type="InterPro" id="IPR046357">
    <property type="entry name" value="PPIase_dom_sf"/>
</dbReference>
<feature type="transmembrane region" description="Helical" evidence="2">
    <location>
        <begin position="12"/>
        <end position="29"/>
    </location>
</feature>
<dbReference type="PANTHER" id="PTHR47245">
    <property type="entry name" value="PEPTIDYLPROLYL ISOMERASE"/>
    <property type="match status" value="1"/>
</dbReference>
<dbReference type="RefSeq" id="WP_200465032.1">
    <property type="nucleotide sequence ID" value="NZ_JAENRR010000022.1"/>
</dbReference>
<evidence type="ECO:0000256" key="1">
    <source>
        <dbReference type="PROSITE-ProRule" id="PRU00278"/>
    </source>
</evidence>
<keyword evidence="2" id="KW-1133">Transmembrane helix</keyword>
<dbReference type="Gene3D" id="3.10.50.40">
    <property type="match status" value="1"/>
</dbReference>
<keyword evidence="5" id="KW-1185">Reference proteome</keyword>